<feature type="compositionally biased region" description="Low complexity" evidence="7">
    <location>
        <begin position="252"/>
        <end position="272"/>
    </location>
</feature>
<dbReference type="InterPro" id="IPR004044">
    <property type="entry name" value="KH_dom_type_2"/>
</dbReference>
<dbReference type="Pfam" id="PF07650">
    <property type="entry name" value="KH_2"/>
    <property type="match status" value="1"/>
</dbReference>
<comment type="subunit">
    <text evidence="6">Part of the 30S ribosomal subunit.</text>
</comment>
<dbReference type="Gene3D" id="3.30.1140.32">
    <property type="entry name" value="Ribosomal protein S3, C-terminal domain"/>
    <property type="match status" value="1"/>
</dbReference>
<dbReference type="Proteomes" id="UP000005233">
    <property type="component" value="Chromosome"/>
</dbReference>
<evidence type="ECO:0000313" key="10">
    <source>
        <dbReference type="Proteomes" id="UP000005233"/>
    </source>
</evidence>
<dbReference type="InterPro" id="IPR015946">
    <property type="entry name" value="KH_dom-like_a/b"/>
</dbReference>
<dbReference type="RefSeq" id="WP_014405919.1">
    <property type="nucleotide sequence ID" value="NC_017034.1"/>
</dbReference>
<reference evidence="9 10" key="1">
    <citation type="journal article" date="2012" name="J. Bacteriol.">
        <title>Complete genome sequence of a thermophilic methanogen, Methanocella conradii HZ254, isolated from Chinese rice field soil.</title>
        <authorList>
            <person name="Lu Z."/>
            <person name="Lu Y."/>
        </authorList>
    </citation>
    <scope>NUCLEOTIDE SEQUENCE [LARGE SCALE GENOMIC DNA]</scope>
    <source>
        <strain evidence="10">DSM 24694 / JCM 17849 / CGMCC 1.5162 / HZ254</strain>
    </source>
</reference>
<evidence type="ECO:0000256" key="4">
    <source>
        <dbReference type="ARBA" id="ARBA00022980"/>
    </source>
</evidence>
<dbReference type="InterPro" id="IPR009019">
    <property type="entry name" value="KH_sf_prok-type"/>
</dbReference>
<dbReference type="FunFam" id="3.30.300.20:FF:000001">
    <property type="entry name" value="30S ribosomal protein S3"/>
    <property type="match status" value="1"/>
</dbReference>
<feature type="region of interest" description="Disordered" evidence="7">
    <location>
        <begin position="200"/>
        <end position="280"/>
    </location>
</feature>
<dbReference type="OrthoDB" id="9126at2157"/>
<dbReference type="InterPro" id="IPR004087">
    <property type="entry name" value="KH_dom"/>
</dbReference>
<evidence type="ECO:0000259" key="8">
    <source>
        <dbReference type="PROSITE" id="PS50823"/>
    </source>
</evidence>
<dbReference type="SUPFAM" id="SSF54814">
    <property type="entry name" value="Prokaryotic type KH domain (KH-domain type II)"/>
    <property type="match status" value="1"/>
</dbReference>
<keyword evidence="2 6" id="KW-0699">rRNA-binding</keyword>
<dbReference type="InterPro" id="IPR057258">
    <property type="entry name" value="Ribosomal_uS3"/>
</dbReference>
<dbReference type="CDD" id="cd02411">
    <property type="entry name" value="KH-II_30S_S3_arch"/>
    <property type="match status" value="1"/>
</dbReference>
<dbReference type="eggNOG" id="arCOG04097">
    <property type="taxonomic scope" value="Archaea"/>
</dbReference>
<dbReference type="HOGENOM" id="CLU_058591_1_0_2"/>
<dbReference type="PANTHER" id="PTHR11760:SF32">
    <property type="entry name" value="SMALL RIBOSOMAL SUBUNIT PROTEIN US3"/>
    <property type="match status" value="1"/>
</dbReference>
<dbReference type="GO" id="GO:0019843">
    <property type="term" value="F:rRNA binding"/>
    <property type="evidence" value="ECO:0007669"/>
    <property type="project" value="UniProtKB-UniRule"/>
</dbReference>
<evidence type="ECO:0000256" key="2">
    <source>
        <dbReference type="ARBA" id="ARBA00022730"/>
    </source>
</evidence>
<dbReference type="GO" id="GO:0006412">
    <property type="term" value="P:translation"/>
    <property type="evidence" value="ECO:0007669"/>
    <property type="project" value="UniProtKB-UniRule"/>
</dbReference>
<dbReference type="AlphaFoldDB" id="H8IAI5"/>
<dbReference type="Gene3D" id="3.30.300.20">
    <property type="match status" value="1"/>
</dbReference>
<keyword evidence="3 6" id="KW-0694">RNA-binding</keyword>
<comment type="similarity">
    <text evidence="1 6">Belongs to the universal ribosomal protein uS3 family.</text>
</comment>
<dbReference type="PANTHER" id="PTHR11760">
    <property type="entry name" value="30S/40S RIBOSOMAL PROTEIN S3"/>
    <property type="match status" value="1"/>
</dbReference>
<feature type="compositionally biased region" description="Basic and acidic residues" evidence="7">
    <location>
        <begin position="224"/>
        <end position="243"/>
    </location>
</feature>
<dbReference type="GO" id="GO:0022627">
    <property type="term" value="C:cytosolic small ribosomal subunit"/>
    <property type="evidence" value="ECO:0007669"/>
    <property type="project" value="UniProtKB-UniRule"/>
</dbReference>
<comment type="function">
    <text evidence="6">Binds the lower part of the 30S subunit head.</text>
</comment>
<gene>
    <name evidence="9" type="primary">rps3p</name>
    <name evidence="6" type="synonym">rps3</name>
    <name evidence="9" type="ordered locus">Mtc_1328</name>
</gene>
<dbReference type="EMBL" id="CP003243">
    <property type="protein sequence ID" value="AFD00082.1"/>
    <property type="molecule type" value="Genomic_DNA"/>
</dbReference>
<dbReference type="KEGG" id="mez:Mtc_1328"/>
<evidence type="ECO:0000256" key="6">
    <source>
        <dbReference type="HAMAP-Rule" id="MF_01309"/>
    </source>
</evidence>
<dbReference type="Pfam" id="PF00189">
    <property type="entry name" value="Ribosomal_S3_C"/>
    <property type="match status" value="1"/>
</dbReference>
<name>H8IAI5_METCZ</name>
<proteinExistence type="inferred from homology"/>
<evidence type="ECO:0000256" key="1">
    <source>
        <dbReference type="ARBA" id="ARBA00010761"/>
    </source>
</evidence>
<organism evidence="9 10">
    <name type="scientific">Methanocella conradii (strain DSM 24694 / JCM 17849 / CGMCC 1.5162 / HZ254)</name>
    <dbReference type="NCBI Taxonomy" id="1041930"/>
    <lineage>
        <taxon>Archaea</taxon>
        <taxon>Methanobacteriati</taxon>
        <taxon>Methanobacteriota</taxon>
        <taxon>Stenosarchaea group</taxon>
        <taxon>Methanomicrobia</taxon>
        <taxon>Methanocellales</taxon>
        <taxon>Methanocellaceae</taxon>
        <taxon>Methanocella</taxon>
    </lineage>
</organism>
<dbReference type="InterPro" id="IPR005703">
    <property type="entry name" value="Ribosomal_uS3_euk/arc"/>
</dbReference>
<dbReference type="PROSITE" id="PS50084">
    <property type="entry name" value="KH_TYPE_1"/>
    <property type="match status" value="1"/>
</dbReference>
<accession>H8IAI5</accession>
<dbReference type="InterPro" id="IPR027488">
    <property type="entry name" value="Ribosomal_uS3_arc"/>
</dbReference>
<evidence type="ECO:0000256" key="5">
    <source>
        <dbReference type="ARBA" id="ARBA00023274"/>
    </source>
</evidence>
<dbReference type="InterPro" id="IPR036419">
    <property type="entry name" value="Ribosomal_S3_C_sf"/>
</dbReference>
<evidence type="ECO:0000313" key="9">
    <source>
        <dbReference type="EMBL" id="AFD00082.1"/>
    </source>
</evidence>
<dbReference type="SMART" id="SM00322">
    <property type="entry name" value="KH"/>
    <property type="match status" value="1"/>
</dbReference>
<dbReference type="SUPFAM" id="SSF54821">
    <property type="entry name" value="Ribosomal protein S3 C-terminal domain"/>
    <property type="match status" value="1"/>
</dbReference>
<protein>
    <recommendedName>
        <fullName evidence="6">Small ribosomal subunit protein uS3</fullName>
    </recommendedName>
</protein>
<keyword evidence="5 6" id="KW-0687">Ribonucleoprotein</keyword>
<dbReference type="HAMAP" id="MF_01309_A">
    <property type="entry name" value="Ribosomal_uS3_A"/>
    <property type="match status" value="1"/>
</dbReference>
<dbReference type="GO" id="GO:0003735">
    <property type="term" value="F:structural constituent of ribosome"/>
    <property type="evidence" value="ECO:0007669"/>
    <property type="project" value="UniProtKB-UniRule"/>
</dbReference>
<feature type="compositionally biased region" description="Low complexity" evidence="7">
    <location>
        <begin position="207"/>
        <end position="223"/>
    </location>
</feature>
<dbReference type="NCBIfam" id="NF003219">
    <property type="entry name" value="PRK04191.1"/>
    <property type="match status" value="1"/>
</dbReference>
<keyword evidence="10" id="KW-1185">Reference proteome</keyword>
<keyword evidence="4 6" id="KW-0689">Ribosomal protein</keyword>
<evidence type="ECO:0000256" key="7">
    <source>
        <dbReference type="SAM" id="MobiDB-lite"/>
    </source>
</evidence>
<dbReference type="STRING" id="1041930.Mtc_1328"/>
<dbReference type="NCBIfam" id="TIGR01008">
    <property type="entry name" value="uS3_euk_arch"/>
    <property type="match status" value="1"/>
</dbReference>
<dbReference type="PROSITE" id="PS50823">
    <property type="entry name" value="KH_TYPE_2"/>
    <property type="match status" value="1"/>
</dbReference>
<sequence length="280" mass="30901">MAVEKKFVQDGFKKAMIDEFFLEKLERAGYGGMEINRTPMGTQITIKAEKPGMIIGKSGKMIRKFTRDLDVRFKMDNPQIDVQEVKKPELNAQMMATRLANALERGWYFRKAGQSTLQRIMDAGAMGVEIVIAGKLTGPRKRTEKFIAGYIKHCGKPVEQFIDVGYARAKKKLGVIGVKVRIMPPGTVLPDHIEIVPPQKEAEAKPAEATAPAEAKPAEGAAAEVEKIIAESEKADQAEEKPKKPPKKQKKQGQASPVEPQAEAQAPAPADQPTEEKREE</sequence>
<feature type="domain" description="KH type-2" evidence="8">
    <location>
        <begin position="17"/>
        <end position="86"/>
    </location>
</feature>
<evidence type="ECO:0000256" key="3">
    <source>
        <dbReference type="ARBA" id="ARBA00022884"/>
    </source>
</evidence>
<dbReference type="InterPro" id="IPR001351">
    <property type="entry name" value="Ribosomal_uS3_C"/>
</dbReference>
<dbReference type="GeneID" id="11971455"/>